<accession>A0A6B2L436</accession>
<evidence type="ECO:0000256" key="2">
    <source>
        <dbReference type="PROSITE-ProRule" id="PRU00168"/>
    </source>
</evidence>
<dbReference type="PANTHER" id="PTHR23113:SF99">
    <property type="entry name" value="RASGEF DOMAIN-CONTAINING PROTEIN"/>
    <property type="match status" value="1"/>
</dbReference>
<proteinExistence type="predicted"/>
<dbReference type="SMART" id="SM00147">
    <property type="entry name" value="RasGEF"/>
    <property type="match status" value="1"/>
</dbReference>
<sequence>MPKPNQSLYLAKDSLDMIWGVDKDTSETVIRGVSEAKLLDFFWEDHPPFWRKVIILTHHHWMKSETFVEFLISIRDLNKLKTERTLRILQEWFTFCPFDFFGNTELKLVTNQLIDGFLHEEFRKLLNQTWLDSVTKYKNLIHTDYSAMHTNTNEEIPEENLPGSAKKRRRNVTSEVFSGLIGIGNNPTPSSGAPTNPALIFLSYDPTDIAQQLTLIDHRLFALIPSLELLRKNFTDPSTCPNLTKMSERFNQVTGWIGTLITGTPVLKMRRKILCHFIAIGVKLLVLRNFAGLMAVFLGLTQGPVSRMTQTWKSIPEEIEGKWQKLESLCSPGRNFKNLRAIHENCSTPSVKAPTLFVKDLTFIEDGNENFITEEIEINSVKKAVKFWNLVKIQQLGRVIESVHSSQITPYNIPCHPALLEYLSNVAYVDRNTLETYSRTNEPPNKDD</sequence>
<dbReference type="Gene3D" id="1.10.840.10">
    <property type="entry name" value="Ras guanine-nucleotide exchange factors catalytic domain"/>
    <property type="match status" value="1"/>
</dbReference>
<dbReference type="InterPro" id="IPR008937">
    <property type="entry name" value="Ras-like_GEF"/>
</dbReference>
<dbReference type="SUPFAM" id="SSF48366">
    <property type="entry name" value="Ras GEF"/>
    <property type="match status" value="1"/>
</dbReference>
<dbReference type="InterPro" id="IPR023578">
    <property type="entry name" value="Ras_GEF_dom_sf"/>
</dbReference>
<dbReference type="GO" id="GO:0005085">
    <property type="term" value="F:guanyl-nucleotide exchange factor activity"/>
    <property type="evidence" value="ECO:0007669"/>
    <property type="project" value="UniProtKB-KW"/>
</dbReference>
<protein>
    <recommendedName>
        <fullName evidence="3">Ras-GEF domain-containing protein</fullName>
    </recommendedName>
</protein>
<dbReference type="PANTHER" id="PTHR23113">
    <property type="entry name" value="GUANINE NUCLEOTIDE EXCHANGE FACTOR"/>
    <property type="match status" value="1"/>
</dbReference>
<name>A0A6B2L436_9EUKA</name>
<dbReference type="AlphaFoldDB" id="A0A6B2L436"/>
<keyword evidence="1 2" id="KW-0344">Guanine-nucleotide releasing factor</keyword>
<evidence type="ECO:0000313" key="4">
    <source>
        <dbReference type="EMBL" id="NDV31681.1"/>
    </source>
</evidence>
<dbReference type="InterPro" id="IPR036964">
    <property type="entry name" value="RASGEF_cat_dom_sf"/>
</dbReference>
<evidence type="ECO:0000256" key="1">
    <source>
        <dbReference type="ARBA" id="ARBA00022658"/>
    </source>
</evidence>
<dbReference type="InterPro" id="IPR001895">
    <property type="entry name" value="RASGEF_cat_dom"/>
</dbReference>
<dbReference type="GO" id="GO:0007264">
    <property type="term" value="P:small GTPase-mediated signal transduction"/>
    <property type="evidence" value="ECO:0007669"/>
    <property type="project" value="InterPro"/>
</dbReference>
<dbReference type="EMBL" id="GIBP01002712">
    <property type="protein sequence ID" value="NDV31681.1"/>
    <property type="molecule type" value="Transcribed_RNA"/>
</dbReference>
<evidence type="ECO:0000259" key="3">
    <source>
        <dbReference type="PROSITE" id="PS50009"/>
    </source>
</evidence>
<dbReference type="Pfam" id="PF00617">
    <property type="entry name" value="RasGEF"/>
    <property type="match status" value="1"/>
</dbReference>
<feature type="domain" description="Ras-GEF" evidence="3">
    <location>
        <begin position="205"/>
        <end position="444"/>
    </location>
</feature>
<organism evidence="4">
    <name type="scientific">Arcella intermedia</name>
    <dbReference type="NCBI Taxonomy" id="1963864"/>
    <lineage>
        <taxon>Eukaryota</taxon>
        <taxon>Amoebozoa</taxon>
        <taxon>Tubulinea</taxon>
        <taxon>Elardia</taxon>
        <taxon>Arcellinida</taxon>
        <taxon>Sphaerothecina</taxon>
        <taxon>Arcellidae</taxon>
        <taxon>Arcella</taxon>
    </lineage>
</organism>
<dbReference type="PROSITE" id="PS50009">
    <property type="entry name" value="RASGEF_CAT"/>
    <property type="match status" value="1"/>
</dbReference>
<reference evidence="4" key="1">
    <citation type="journal article" date="2020" name="J. Eukaryot. Microbiol.">
        <title>De novo Sequencing, Assembly and Annotation of the Transcriptome for the Free-Living Testate Amoeba Arcella intermedia.</title>
        <authorList>
            <person name="Ribeiro G.M."/>
            <person name="Porfirio-Sousa A.L."/>
            <person name="Maurer-Alcala X.X."/>
            <person name="Katz L.A."/>
            <person name="Lahr D.J.G."/>
        </authorList>
    </citation>
    <scope>NUCLEOTIDE SEQUENCE</scope>
</reference>